<organism evidence="1 2">
    <name type="scientific">Larkinella terrae</name>
    <dbReference type="NCBI Taxonomy" id="2025311"/>
    <lineage>
        <taxon>Bacteria</taxon>
        <taxon>Pseudomonadati</taxon>
        <taxon>Bacteroidota</taxon>
        <taxon>Cytophagia</taxon>
        <taxon>Cytophagales</taxon>
        <taxon>Spirosomataceae</taxon>
        <taxon>Larkinella</taxon>
    </lineage>
</organism>
<name>A0A7K0ES93_9BACT</name>
<reference evidence="1 2" key="1">
    <citation type="journal article" date="2018" name="Antonie Van Leeuwenhoek">
        <title>Larkinella terrae sp. nov., isolated from soil on Jeju Island, South Korea.</title>
        <authorList>
            <person name="Ten L.N."/>
            <person name="Jeon J."/>
            <person name="Park S.J."/>
            <person name="Park S."/>
            <person name="Lee S.Y."/>
            <person name="Kim M.K."/>
            <person name="Jung H.Y."/>
        </authorList>
    </citation>
    <scope>NUCLEOTIDE SEQUENCE [LARGE SCALE GENOMIC DNA]</scope>
    <source>
        <strain evidence="1 2">KCTC 52001</strain>
    </source>
</reference>
<sequence>MEITQKKSVQELLAESDKLIEEGKRFLVSEGKVLDLSDWITLQEYTKRHNLKSTMVVSNWIARGIVPPENVFVVDELNGIKLILNKKYKE</sequence>
<keyword evidence="2" id="KW-1185">Reference proteome</keyword>
<dbReference type="OrthoDB" id="964185at2"/>
<proteinExistence type="predicted"/>
<gene>
    <name evidence="1" type="ORF">GJJ30_24040</name>
</gene>
<dbReference type="RefSeq" id="WP_154177738.1">
    <property type="nucleotide sequence ID" value="NZ_WJXZ01000014.1"/>
</dbReference>
<dbReference type="AlphaFoldDB" id="A0A7K0ES93"/>
<evidence type="ECO:0000313" key="1">
    <source>
        <dbReference type="EMBL" id="MRS64391.1"/>
    </source>
</evidence>
<accession>A0A7K0ES93</accession>
<evidence type="ECO:0000313" key="2">
    <source>
        <dbReference type="Proteomes" id="UP000441754"/>
    </source>
</evidence>
<dbReference type="EMBL" id="WJXZ01000014">
    <property type="protein sequence ID" value="MRS64391.1"/>
    <property type="molecule type" value="Genomic_DNA"/>
</dbReference>
<comment type="caution">
    <text evidence="1">The sequence shown here is derived from an EMBL/GenBank/DDBJ whole genome shotgun (WGS) entry which is preliminary data.</text>
</comment>
<protein>
    <submittedName>
        <fullName evidence="1">Uncharacterized protein</fullName>
    </submittedName>
</protein>
<dbReference type="Proteomes" id="UP000441754">
    <property type="component" value="Unassembled WGS sequence"/>
</dbReference>